<keyword evidence="1" id="KW-1133">Transmembrane helix</keyword>
<gene>
    <name evidence="2" type="ORF">VP01_5812g1</name>
</gene>
<proteinExistence type="predicted"/>
<keyword evidence="1" id="KW-0472">Membrane</keyword>
<evidence type="ECO:0000313" key="2">
    <source>
        <dbReference type="EMBL" id="KNZ48231.1"/>
    </source>
</evidence>
<evidence type="ECO:0000313" key="3">
    <source>
        <dbReference type="Proteomes" id="UP000037035"/>
    </source>
</evidence>
<reference evidence="2 3" key="1">
    <citation type="submission" date="2015-08" db="EMBL/GenBank/DDBJ databases">
        <title>Next Generation Sequencing and Analysis of the Genome of Puccinia sorghi L Schw, the Causal Agent of Maize Common Rust.</title>
        <authorList>
            <person name="Rochi L."/>
            <person name="Burguener G."/>
            <person name="Darino M."/>
            <person name="Turjanski A."/>
            <person name="Kreff E."/>
            <person name="Dieguez M.J."/>
            <person name="Sacco F."/>
        </authorList>
    </citation>
    <scope>NUCLEOTIDE SEQUENCE [LARGE SCALE GENOMIC DNA]</scope>
    <source>
        <strain evidence="2 3">RO10H11247</strain>
    </source>
</reference>
<evidence type="ECO:0000256" key="1">
    <source>
        <dbReference type="SAM" id="Phobius"/>
    </source>
</evidence>
<protein>
    <submittedName>
        <fullName evidence="2">Uncharacterized protein</fullName>
    </submittedName>
</protein>
<keyword evidence="1" id="KW-0812">Transmembrane</keyword>
<dbReference type="VEuPathDB" id="FungiDB:VP01_5812g1"/>
<accession>A0A0L6UI61</accession>
<feature type="transmembrane region" description="Helical" evidence="1">
    <location>
        <begin position="13"/>
        <end position="38"/>
    </location>
</feature>
<organism evidence="2 3">
    <name type="scientific">Puccinia sorghi</name>
    <dbReference type="NCBI Taxonomy" id="27349"/>
    <lineage>
        <taxon>Eukaryota</taxon>
        <taxon>Fungi</taxon>
        <taxon>Dikarya</taxon>
        <taxon>Basidiomycota</taxon>
        <taxon>Pucciniomycotina</taxon>
        <taxon>Pucciniomycetes</taxon>
        <taxon>Pucciniales</taxon>
        <taxon>Pucciniaceae</taxon>
        <taxon>Puccinia</taxon>
    </lineage>
</organism>
<keyword evidence="3" id="KW-1185">Reference proteome</keyword>
<dbReference type="Proteomes" id="UP000037035">
    <property type="component" value="Unassembled WGS sequence"/>
</dbReference>
<dbReference type="EMBL" id="LAVV01011066">
    <property type="protein sequence ID" value="KNZ48231.1"/>
    <property type="molecule type" value="Genomic_DNA"/>
</dbReference>
<sequence>MIFLCMFIGHQQIVLRLGFTFSLVLLCCFPSLLFFLFLHSFSFRYSESIPPRSHSCDLVFLSNYTITIPVQFSFGIVTQMEHHNGFWIQYISSGFLSQSESKFTCCSFFSLQKIIEKFNSSITLPQAQFVKSTAKRHWEAIKHALGYIKAWGCQSTSLEPSTSDIQMLMWVDTNWDGEFSHSTQGSVKKIFFFPILRASKRQVSCTTSTCHSKFMVLVNKGMYLQGFWYAERIILFVSYVYETWGIQWICQVLSLC</sequence>
<dbReference type="AlphaFoldDB" id="A0A0L6UI61"/>
<comment type="caution">
    <text evidence="2">The sequence shown here is derived from an EMBL/GenBank/DDBJ whole genome shotgun (WGS) entry which is preliminary data.</text>
</comment>
<name>A0A0L6UI61_9BASI</name>